<dbReference type="EMBL" id="RKHO01000001">
    <property type="protein sequence ID" value="ROR91672.1"/>
    <property type="molecule type" value="Genomic_DNA"/>
</dbReference>
<reference evidence="3 4" key="1">
    <citation type="submission" date="2018-11" db="EMBL/GenBank/DDBJ databases">
        <title>Sequencing the genomes of 1000 actinobacteria strains.</title>
        <authorList>
            <person name="Klenk H.-P."/>
        </authorList>
    </citation>
    <scope>NUCLEOTIDE SEQUENCE [LARGE SCALE GENOMIC DNA]</scope>
    <source>
        <strain evidence="3 4">DSM 12652</strain>
    </source>
</reference>
<feature type="domain" description="GPI inositol-deacylase PGAP1-like alpha/beta" evidence="2">
    <location>
        <begin position="238"/>
        <end position="287"/>
    </location>
</feature>
<evidence type="ECO:0000313" key="3">
    <source>
        <dbReference type="EMBL" id="ROR91672.1"/>
    </source>
</evidence>
<dbReference type="GO" id="GO:0016788">
    <property type="term" value="F:hydrolase activity, acting on ester bonds"/>
    <property type="evidence" value="ECO:0007669"/>
    <property type="project" value="InterPro"/>
</dbReference>
<evidence type="ECO:0000259" key="2">
    <source>
        <dbReference type="Pfam" id="PF07819"/>
    </source>
</evidence>
<dbReference type="OrthoDB" id="8871309at2"/>
<dbReference type="SUPFAM" id="SSF53474">
    <property type="entry name" value="alpha/beta-Hydrolases"/>
    <property type="match status" value="1"/>
</dbReference>
<name>A0A3N2CVU9_9ACTN</name>
<feature type="region of interest" description="Disordered" evidence="1">
    <location>
        <begin position="169"/>
        <end position="188"/>
    </location>
</feature>
<dbReference type="Gene3D" id="3.40.50.1820">
    <property type="entry name" value="alpha/beta hydrolase"/>
    <property type="match status" value="1"/>
</dbReference>
<keyword evidence="4" id="KW-1185">Reference proteome</keyword>
<evidence type="ECO:0000256" key="1">
    <source>
        <dbReference type="SAM" id="MobiDB-lite"/>
    </source>
</evidence>
<comment type="caution">
    <text evidence="3">The sequence shown here is derived from an EMBL/GenBank/DDBJ whole genome shotgun (WGS) entry which is preliminary data.</text>
</comment>
<dbReference type="AlphaFoldDB" id="A0A3N2CVU9"/>
<accession>A0A3N2CVU9</accession>
<dbReference type="InterPro" id="IPR012908">
    <property type="entry name" value="PGAP1-ab_dom-like"/>
</dbReference>
<dbReference type="Proteomes" id="UP000281738">
    <property type="component" value="Unassembled WGS sequence"/>
</dbReference>
<proteinExistence type="predicted"/>
<dbReference type="InterPro" id="IPR029058">
    <property type="entry name" value="AB_hydrolase_fold"/>
</dbReference>
<gene>
    <name evidence="3" type="ORF">EDD33_2543</name>
</gene>
<evidence type="ECO:0000313" key="4">
    <source>
        <dbReference type="Proteomes" id="UP000281738"/>
    </source>
</evidence>
<organism evidence="3 4">
    <name type="scientific">Nocardioides aurantiacus</name>
    <dbReference type="NCBI Taxonomy" id="86796"/>
    <lineage>
        <taxon>Bacteria</taxon>
        <taxon>Bacillati</taxon>
        <taxon>Actinomycetota</taxon>
        <taxon>Actinomycetes</taxon>
        <taxon>Propionibacteriales</taxon>
        <taxon>Nocardioidaceae</taxon>
        <taxon>Nocardioides</taxon>
    </lineage>
</organism>
<dbReference type="Pfam" id="PF07819">
    <property type="entry name" value="PGAP1"/>
    <property type="match status" value="1"/>
</dbReference>
<sequence>MKQAEANNLDAAALAAHYAEDLLLGTVRDVHGAIAGRIHGINDKLNGGGPTVSHRLHDGIARCVYGGISVGLKAGARGLTQVGRTGVGGRLEDTPHGRFLTSAVNGLIGDRLAEEAHPFAFDMGVRVGHQDVVLDPAGVAAAFPDAGEKVVVFVHGLCENEAFWNREARPRREDPATEGPVGPEVRSAVTTSYGERLRTEDGWTPVFVRVNTGLPVAENGVAMAALLDRLVACWPSDVRRLALVGHSMGGLILRAACAVTTDRDTPWTDLVTDVVCLGTPHLGAPLERVVNRGVAALGRLPESAPFGRILEYRSVGILDLRHGLARDVQNLPRARYRLVAATLSRSSGSVSAASLGDMLVPYASALGRPRRGQEMFPGAETLHIRGGHFDLLNHDDVYAALKGWLRDRTDPPTREEAPV</sequence>
<dbReference type="RefSeq" id="WP_123391263.1">
    <property type="nucleotide sequence ID" value="NZ_RKHO01000001.1"/>
</dbReference>
<protein>
    <submittedName>
        <fullName evidence="3">PGAP1-like protein</fullName>
    </submittedName>
</protein>